<name>A0A5N5CUE8_9PEZI</name>
<dbReference type="InterPro" id="IPR011032">
    <property type="entry name" value="GroES-like_sf"/>
</dbReference>
<dbReference type="PANTHER" id="PTHR45348">
    <property type="entry name" value="HYPOTHETICAL OXIDOREDUCTASE (EUROFUNG)"/>
    <property type="match status" value="1"/>
</dbReference>
<dbReference type="InterPro" id="IPR013149">
    <property type="entry name" value="ADH-like_C"/>
</dbReference>
<sequence length="336" mass="35904">PAPEANHTLVRIAFSGLNPADIKHGRQLGIRDTVAGYDFSGTVVGAGPGSRFSVGDRIAGCTPSSLGRPPHFGTHQDYAIVPDGMAWKLPDDGSLPLEDAACMAVSTRTAADVVFNHLRYPLPGESFGNQALPALLVWGGASSLGFMAIQFARAVGVKHIYTTASAANHAALRELGATRCFDYREPDVVDEIRKAAAAEVPGGRLTRIFDAVGDPGQRTGEMAFACAGEGEQEEVIKVCSTIYPGALMPLASLELPFSFSPPGAEGKVVTVPPRPEEAARVFEALEWAVGNYGRAFKIPTVEVVDKPVGELVRELEERCERGASFRKVCFKHPFRE</sequence>
<dbReference type="OrthoDB" id="10257049at2759"/>
<organism evidence="5 6">
    <name type="scientific">Lasiodiplodia theobromae</name>
    <dbReference type="NCBI Taxonomy" id="45133"/>
    <lineage>
        <taxon>Eukaryota</taxon>
        <taxon>Fungi</taxon>
        <taxon>Dikarya</taxon>
        <taxon>Ascomycota</taxon>
        <taxon>Pezizomycotina</taxon>
        <taxon>Dothideomycetes</taxon>
        <taxon>Dothideomycetes incertae sedis</taxon>
        <taxon>Botryosphaeriales</taxon>
        <taxon>Botryosphaeriaceae</taxon>
        <taxon>Lasiodiplodia</taxon>
    </lineage>
</organism>
<dbReference type="Proteomes" id="UP000325902">
    <property type="component" value="Unassembled WGS sequence"/>
</dbReference>
<keyword evidence="3" id="KW-0560">Oxidoreductase</keyword>
<gene>
    <name evidence="5" type="primary">ccsC_0</name>
    <name evidence="5" type="ORF">DBV05_g12346</name>
</gene>
<feature type="non-terminal residue" evidence="5">
    <location>
        <position position="1"/>
    </location>
</feature>
<dbReference type="AlphaFoldDB" id="A0A5N5CUE8"/>
<evidence type="ECO:0000256" key="2">
    <source>
        <dbReference type="ARBA" id="ARBA00011245"/>
    </source>
</evidence>
<proteinExistence type="inferred from homology"/>
<evidence type="ECO:0000256" key="3">
    <source>
        <dbReference type="ARBA" id="ARBA00023002"/>
    </source>
</evidence>
<dbReference type="Pfam" id="PF00107">
    <property type="entry name" value="ADH_zinc_N"/>
    <property type="match status" value="1"/>
</dbReference>
<evidence type="ECO:0000313" key="6">
    <source>
        <dbReference type="Proteomes" id="UP000325902"/>
    </source>
</evidence>
<comment type="caution">
    <text evidence="5">The sequence shown here is derived from an EMBL/GenBank/DDBJ whole genome shotgun (WGS) entry which is preliminary data.</text>
</comment>
<evidence type="ECO:0000313" key="5">
    <source>
        <dbReference type="EMBL" id="KAB2568977.1"/>
    </source>
</evidence>
<dbReference type="InterPro" id="IPR047122">
    <property type="entry name" value="Trans-enoyl_RdTase-like"/>
</dbReference>
<feature type="domain" description="Enoyl reductase (ER)" evidence="4">
    <location>
        <begin position="1"/>
        <end position="289"/>
    </location>
</feature>
<dbReference type="EMBL" id="VCHE01000244">
    <property type="protein sequence ID" value="KAB2568977.1"/>
    <property type="molecule type" value="Genomic_DNA"/>
</dbReference>
<comment type="similarity">
    <text evidence="1">Belongs to the zinc-containing alcohol dehydrogenase family.</text>
</comment>
<accession>A0A5N5CUE8</accession>
<comment type="subunit">
    <text evidence="2">Monomer.</text>
</comment>
<dbReference type="Gene3D" id="3.90.180.10">
    <property type="entry name" value="Medium-chain alcohol dehydrogenases, catalytic domain"/>
    <property type="match status" value="1"/>
</dbReference>
<dbReference type="Pfam" id="PF08240">
    <property type="entry name" value="ADH_N"/>
    <property type="match status" value="1"/>
</dbReference>
<dbReference type="CDD" id="cd08249">
    <property type="entry name" value="enoyl_reductase_like"/>
    <property type="match status" value="1"/>
</dbReference>
<dbReference type="InterPro" id="IPR036291">
    <property type="entry name" value="NAD(P)-bd_dom_sf"/>
</dbReference>
<protein>
    <submittedName>
        <fullName evidence="5">Trans-enoyl reductase ccsC</fullName>
    </submittedName>
</protein>
<dbReference type="InterPro" id="IPR013154">
    <property type="entry name" value="ADH-like_N"/>
</dbReference>
<keyword evidence="6" id="KW-1185">Reference proteome</keyword>
<dbReference type="InterPro" id="IPR020843">
    <property type="entry name" value="ER"/>
</dbReference>
<evidence type="ECO:0000256" key="1">
    <source>
        <dbReference type="ARBA" id="ARBA00008072"/>
    </source>
</evidence>
<dbReference type="SUPFAM" id="SSF51735">
    <property type="entry name" value="NAD(P)-binding Rossmann-fold domains"/>
    <property type="match status" value="1"/>
</dbReference>
<dbReference type="PANTHER" id="PTHR45348:SF7">
    <property type="entry name" value="ZINC BINDING OXIDOREDUCTASE, PUTATIVE-RELATED"/>
    <property type="match status" value="1"/>
</dbReference>
<reference evidence="5 6" key="1">
    <citation type="journal article" date="2019" name="Sci. Rep.">
        <title>A multi-omics analysis of the grapevine pathogen Lasiodiplodia theobromae reveals that temperature affects the expression of virulence- and pathogenicity-related genes.</title>
        <authorList>
            <person name="Felix C."/>
            <person name="Meneses R."/>
            <person name="Goncalves M.F.M."/>
            <person name="Tilleman L."/>
            <person name="Duarte A.S."/>
            <person name="Jorrin-Novo J.V."/>
            <person name="Van de Peer Y."/>
            <person name="Deforce D."/>
            <person name="Van Nieuwerburgh F."/>
            <person name="Esteves A.C."/>
            <person name="Alves A."/>
        </authorList>
    </citation>
    <scope>NUCLEOTIDE SEQUENCE [LARGE SCALE GENOMIC DNA]</scope>
    <source>
        <strain evidence="5 6">LA-SOL3</strain>
    </source>
</reference>
<dbReference type="Gene3D" id="3.40.50.720">
    <property type="entry name" value="NAD(P)-binding Rossmann-like Domain"/>
    <property type="match status" value="1"/>
</dbReference>
<dbReference type="GO" id="GO:0016651">
    <property type="term" value="F:oxidoreductase activity, acting on NAD(P)H"/>
    <property type="evidence" value="ECO:0007669"/>
    <property type="project" value="InterPro"/>
</dbReference>
<dbReference type="SUPFAM" id="SSF50129">
    <property type="entry name" value="GroES-like"/>
    <property type="match status" value="1"/>
</dbReference>
<dbReference type="SMART" id="SM00829">
    <property type="entry name" value="PKS_ER"/>
    <property type="match status" value="1"/>
</dbReference>
<evidence type="ECO:0000259" key="4">
    <source>
        <dbReference type="SMART" id="SM00829"/>
    </source>
</evidence>